<proteinExistence type="predicted"/>
<dbReference type="Pfam" id="PF19130">
    <property type="entry name" value="DUF5813"/>
    <property type="match status" value="1"/>
</dbReference>
<evidence type="ECO:0008006" key="4">
    <source>
        <dbReference type="Google" id="ProtNLM"/>
    </source>
</evidence>
<evidence type="ECO:0000256" key="1">
    <source>
        <dbReference type="SAM" id="MobiDB-lite"/>
    </source>
</evidence>
<feature type="compositionally biased region" description="Gly residues" evidence="1">
    <location>
        <begin position="172"/>
        <end position="181"/>
    </location>
</feature>
<dbReference type="Proteomes" id="UP000324104">
    <property type="component" value="Unassembled WGS sequence"/>
</dbReference>
<feature type="region of interest" description="Disordered" evidence="1">
    <location>
        <begin position="157"/>
        <end position="181"/>
    </location>
</feature>
<gene>
    <name evidence="2" type="ORF">FYC77_06265</name>
</gene>
<name>A0A5D5APU1_9EURY</name>
<sequence length="181" mass="19439">MTSLPTPVERALTDHDAFAPSDDGYELETTVFDAHVTATATDDERDARFSVVVTFPTLDAAVANETVAPVVEEGWFDPLERRLADAFTVAHTSDHEDPIVERDGDDVRVTLEYTSWNAREGVEDAKALVEYVEGTFAQGIIPGYEYRGAAATLLESAQSRGQQAAEGSPENGNGGSGGMPM</sequence>
<keyword evidence="3" id="KW-1185">Reference proteome</keyword>
<evidence type="ECO:0000313" key="2">
    <source>
        <dbReference type="EMBL" id="TYT62915.1"/>
    </source>
</evidence>
<protein>
    <recommendedName>
        <fullName evidence="4">YbjN domain-containing protein</fullName>
    </recommendedName>
</protein>
<dbReference type="EMBL" id="VTAW01000005">
    <property type="protein sequence ID" value="TYT62915.1"/>
    <property type="molecule type" value="Genomic_DNA"/>
</dbReference>
<accession>A0A5D5APU1</accession>
<dbReference type="RefSeq" id="WP_149080644.1">
    <property type="nucleotide sequence ID" value="NZ_VTAW01000005.1"/>
</dbReference>
<comment type="caution">
    <text evidence="2">The sequence shown here is derived from an EMBL/GenBank/DDBJ whole genome shotgun (WGS) entry which is preliminary data.</text>
</comment>
<organism evidence="2 3">
    <name type="scientific">Natrialba swarupiae</name>
    <dbReference type="NCBI Taxonomy" id="2448032"/>
    <lineage>
        <taxon>Archaea</taxon>
        <taxon>Methanobacteriati</taxon>
        <taxon>Methanobacteriota</taxon>
        <taxon>Stenosarchaea group</taxon>
        <taxon>Halobacteria</taxon>
        <taxon>Halobacteriales</taxon>
        <taxon>Natrialbaceae</taxon>
        <taxon>Natrialba</taxon>
    </lineage>
</organism>
<reference evidence="2 3" key="1">
    <citation type="submission" date="2019-08" db="EMBL/GenBank/DDBJ databases">
        <title>Archaea genome.</title>
        <authorList>
            <person name="Kajale S."/>
            <person name="Shouche Y."/>
            <person name="Deshpande N."/>
            <person name="Sharma A."/>
        </authorList>
    </citation>
    <scope>NUCLEOTIDE SEQUENCE [LARGE SCALE GENOMIC DNA]</scope>
    <source>
        <strain evidence="2 3">ESP3B_9</strain>
    </source>
</reference>
<evidence type="ECO:0000313" key="3">
    <source>
        <dbReference type="Proteomes" id="UP000324104"/>
    </source>
</evidence>
<dbReference type="InterPro" id="IPR043851">
    <property type="entry name" value="DUF5813"/>
</dbReference>
<dbReference type="AlphaFoldDB" id="A0A5D5APU1"/>